<gene>
    <name evidence="4" type="ORF">K3136_11915</name>
</gene>
<sequence>MTTAPQDWHARAIAAERLGDRPRGLQLLAEALAEHPDHAGLHNTAGSMALRGGEPVAAETSFGRALAIEPDNLEYVLNRTIALGQLGRHEEALALLAENETAGAMQPRYWSVRGNTSRMAGDLAAARESYDKCLALDPRHAKALHGRARVALARGERQAPQFFDAALAVVNTEADLWLGKAQALDVAGEAAQARGIAEQLVSQAPQWLDALHLLAQLRLALGESDFTAPYREAAQRLPQDPSIPMAHAQTLAGLDYFEQAAVVAADARRRFPEDHSFALLEAIHAGEAGQAERAEAIFAELPLQGSTRSLHEARHRIRLGELDRAQSLLDEAVRDPSLEHSAFALLGLVWRLRDDPRAEWLHGQAELVQLRELRDADNILPQAIERLHELHDGSPLPLGQSLRGGTQTRHILFQRHEEIFARLHAAILATLEDYRACLPQSDVGHPLLRRRDDPWKLQGSWSVRLRGGGDYHTSHIHPEGMLSSALYLIVPEDAQGEERQGWLEVGRPPPDLRLDLEPIRTIQPIEAHLALFPSTLYHGTTPFGDGLRMTVAFDVVPAI</sequence>
<dbReference type="PANTHER" id="PTHR44858:SF1">
    <property type="entry name" value="UDP-N-ACETYLGLUCOSAMINE--PEPTIDE N-ACETYLGLUCOSAMINYLTRANSFERASE SPINDLY-RELATED"/>
    <property type="match status" value="1"/>
</dbReference>
<protein>
    <recommendedName>
        <fullName evidence="6">Tetratricopeptide repeat protein</fullName>
    </recommendedName>
</protein>
<reference evidence="4 5" key="1">
    <citation type="submission" date="2021-08" db="EMBL/GenBank/DDBJ databases">
        <title>Comparative Genomics Analysis of the Genus Qipengyuania Reveals Extensive Genetic Diversity and Metabolic Versatility, Including the Description of Fifteen Novel Species.</title>
        <authorList>
            <person name="Liu Y."/>
        </authorList>
    </citation>
    <scope>NUCLEOTIDE SEQUENCE [LARGE SCALE GENOMIC DNA]</scope>
    <source>
        <strain evidence="4 5">1NDH1</strain>
    </source>
</reference>
<evidence type="ECO:0000313" key="5">
    <source>
        <dbReference type="Proteomes" id="UP000824321"/>
    </source>
</evidence>
<proteinExistence type="predicted"/>
<dbReference type="RefSeq" id="WP_221430522.1">
    <property type="nucleotide sequence ID" value="NZ_CP081294.1"/>
</dbReference>
<dbReference type="Pfam" id="PF13759">
    <property type="entry name" value="2OG-FeII_Oxy_5"/>
    <property type="match status" value="1"/>
</dbReference>
<accession>A0ABX9A0X0</accession>
<keyword evidence="2 3" id="KW-0802">TPR repeat</keyword>
<dbReference type="EMBL" id="CP081294">
    <property type="protein sequence ID" value="QZD94779.1"/>
    <property type="molecule type" value="Genomic_DNA"/>
</dbReference>
<name>A0ABX9A0X0_9SPHN</name>
<dbReference type="PROSITE" id="PS50005">
    <property type="entry name" value="TPR"/>
    <property type="match status" value="1"/>
</dbReference>
<dbReference type="InterPro" id="IPR012668">
    <property type="entry name" value="CHP02466"/>
</dbReference>
<evidence type="ECO:0000256" key="2">
    <source>
        <dbReference type="ARBA" id="ARBA00022803"/>
    </source>
</evidence>
<feature type="repeat" description="TPR" evidence="3">
    <location>
        <begin position="107"/>
        <end position="140"/>
    </location>
</feature>
<dbReference type="Gene3D" id="2.60.120.620">
    <property type="entry name" value="q2cbj1_9rhob like domain"/>
    <property type="match status" value="1"/>
</dbReference>
<dbReference type="Pfam" id="PF07719">
    <property type="entry name" value="TPR_2"/>
    <property type="match status" value="1"/>
</dbReference>
<dbReference type="SMART" id="SM00028">
    <property type="entry name" value="TPR"/>
    <property type="match status" value="4"/>
</dbReference>
<evidence type="ECO:0000256" key="1">
    <source>
        <dbReference type="ARBA" id="ARBA00022737"/>
    </source>
</evidence>
<dbReference type="InterPro" id="IPR013105">
    <property type="entry name" value="TPR_2"/>
</dbReference>
<organism evidence="4 5">
    <name type="scientific">Qipengyuania gelatinilytica</name>
    <dbReference type="NCBI Taxonomy" id="2867231"/>
    <lineage>
        <taxon>Bacteria</taxon>
        <taxon>Pseudomonadati</taxon>
        <taxon>Pseudomonadota</taxon>
        <taxon>Alphaproteobacteria</taxon>
        <taxon>Sphingomonadales</taxon>
        <taxon>Erythrobacteraceae</taxon>
        <taxon>Qipengyuania</taxon>
    </lineage>
</organism>
<dbReference type="PANTHER" id="PTHR44858">
    <property type="entry name" value="TETRATRICOPEPTIDE REPEAT PROTEIN 6"/>
    <property type="match status" value="1"/>
</dbReference>
<dbReference type="InterPro" id="IPR011990">
    <property type="entry name" value="TPR-like_helical_dom_sf"/>
</dbReference>
<evidence type="ECO:0008006" key="6">
    <source>
        <dbReference type="Google" id="ProtNLM"/>
    </source>
</evidence>
<dbReference type="InterPro" id="IPR019734">
    <property type="entry name" value="TPR_rpt"/>
</dbReference>
<dbReference type="InterPro" id="IPR050498">
    <property type="entry name" value="Ycf3"/>
</dbReference>
<dbReference type="SUPFAM" id="SSF48452">
    <property type="entry name" value="TPR-like"/>
    <property type="match status" value="2"/>
</dbReference>
<keyword evidence="5" id="KW-1185">Reference proteome</keyword>
<keyword evidence="1" id="KW-0677">Repeat</keyword>
<dbReference type="Gene3D" id="1.25.40.10">
    <property type="entry name" value="Tetratricopeptide repeat domain"/>
    <property type="match status" value="3"/>
</dbReference>
<evidence type="ECO:0000256" key="3">
    <source>
        <dbReference type="PROSITE-ProRule" id="PRU00339"/>
    </source>
</evidence>
<dbReference type="Pfam" id="PF13432">
    <property type="entry name" value="TPR_16"/>
    <property type="match status" value="1"/>
</dbReference>
<dbReference type="Proteomes" id="UP000824321">
    <property type="component" value="Chromosome"/>
</dbReference>
<evidence type="ECO:0000313" key="4">
    <source>
        <dbReference type="EMBL" id="QZD94779.1"/>
    </source>
</evidence>